<organism evidence="2">
    <name type="scientific">marine metagenome</name>
    <dbReference type="NCBI Taxonomy" id="408172"/>
    <lineage>
        <taxon>unclassified sequences</taxon>
        <taxon>metagenomes</taxon>
        <taxon>ecological metagenomes</taxon>
    </lineage>
</organism>
<keyword evidence="1" id="KW-1133">Transmembrane helix</keyword>
<proteinExistence type="predicted"/>
<sequence length="45" mass="4752">MGLFSSATGSSVGFFDDSSLTKFSSLFTVFSTLLVLTFKVFSASS</sequence>
<dbReference type="EMBL" id="UINC01011199">
    <property type="protein sequence ID" value="SVA49536.1"/>
    <property type="molecule type" value="Genomic_DNA"/>
</dbReference>
<dbReference type="AlphaFoldDB" id="A0A381WAF3"/>
<name>A0A381WAF3_9ZZZZ</name>
<evidence type="ECO:0000313" key="2">
    <source>
        <dbReference type="EMBL" id="SVA49536.1"/>
    </source>
</evidence>
<keyword evidence="1" id="KW-0812">Transmembrane</keyword>
<keyword evidence="1" id="KW-0472">Membrane</keyword>
<accession>A0A381WAF3</accession>
<reference evidence="2" key="1">
    <citation type="submission" date="2018-05" db="EMBL/GenBank/DDBJ databases">
        <authorList>
            <person name="Lanie J.A."/>
            <person name="Ng W.-L."/>
            <person name="Kazmierczak K.M."/>
            <person name="Andrzejewski T.M."/>
            <person name="Davidsen T.M."/>
            <person name="Wayne K.J."/>
            <person name="Tettelin H."/>
            <person name="Glass J.I."/>
            <person name="Rusch D."/>
            <person name="Podicherti R."/>
            <person name="Tsui H.-C.T."/>
            <person name="Winkler M.E."/>
        </authorList>
    </citation>
    <scope>NUCLEOTIDE SEQUENCE</scope>
</reference>
<protein>
    <submittedName>
        <fullName evidence="2">Uncharacterized protein</fullName>
    </submittedName>
</protein>
<gene>
    <name evidence="2" type="ORF">METZ01_LOCUS102390</name>
</gene>
<evidence type="ECO:0000256" key="1">
    <source>
        <dbReference type="SAM" id="Phobius"/>
    </source>
</evidence>
<feature type="transmembrane region" description="Helical" evidence="1">
    <location>
        <begin position="20"/>
        <end position="41"/>
    </location>
</feature>